<feature type="binding site" evidence="14">
    <location>
        <position position="126"/>
    </location>
    <ligand>
        <name>[4Fe-4S] cluster</name>
        <dbReference type="ChEBI" id="CHEBI:49883"/>
        <note>4Fe-4S-S-AdoMet</note>
    </ligand>
</feature>
<dbReference type="CDD" id="cd01335">
    <property type="entry name" value="Radical_SAM"/>
    <property type="match status" value="1"/>
</dbReference>
<comment type="subcellular location">
    <subcellularLocation>
        <location evidence="1 14">Cytoplasm</location>
    </subcellularLocation>
</comment>
<feature type="binding site" evidence="14">
    <location>
        <position position="129"/>
    </location>
    <ligand>
        <name>[4Fe-4S] cluster</name>
        <dbReference type="ChEBI" id="CHEBI:49883"/>
        <note>4Fe-4S-S-AdoMet</note>
    </ligand>
</feature>
<dbReference type="PANTHER" id="PTHR30544">
    <property type="entry name" value="23S RRNA METHYLTRANSFERASE"/>
    <property type="match status" value="1"/>
</dbReference>
<feature type="binding site" evidence="14">
    <location>
        <position position="201"/>
    </location>
    <ligand>
        <name>S-adenosyl-L-methionine</name>
        <dbReference type="ChEBI" id="CHEBI:59789"/>
    </ligand>
</feature>
<evidence type="ECO:0000256" key="12">
    <source>
        <dbReference type="ARBA" id="ARBA00023014"/>
    </source>
</evidence>
<evidence type="ECO:0000256" key="3">
    <source>
        <dbReference type="ARBA" id="ARBA00022485"/>
    </source>
</evidence>
<gene>
    <name evidence="14 16" type="primary">rlmN</name>
    <name evidence="16" type="ORF">CKO42_17540</name>
</gene>
<dbReference type="InterPro" id="IPR007197">
    <property type="entry name" value="rSAM"/>
</dbReference>
<organism evidence="16 17">
    <name type="scientific">Lamprobacter modestohalophilus</name>
    <dbReference type="NCBI Taxonomy" id="1064514"/>
    <lineage>
        <taxon>Bacteria</taxon>
        <taxon>Pseudomonadati</taxon>
        <taxon>Pseudomonadota</taxon>
        <taxon>Gammaproteobacteria</taxon>
        <taxon>Chromatiales</taxon>
        <taxon>Chromatiaceae</taxon>
        <taxon>Lamprobacter</taxon>
    </lineage>
</organism>
<dbReference type="SFLD" id="SFLDF00275">
    <property type="entry name" value="adenosine_C2_methyltransferase"/>
    <property type="match status" value="1"/>
</dbReference>
<comment type="catalytic activity">
    <reaction evidence="14">
        <text>adenosine(2503) in 23S rRNA + 2 reduced [2Fe-2S]-[ferredoxin] + 2 S-adenosyl-L-methionine = 2-methyladenosine(2503) in 23S rRNA + 5'-deoxyadenosine + L-methionine + 2 oxidized [2Fe-2S]-[ferredoxin] + S-adenosyl-L-homocysteine</text>
        <dbReference type="Rhea" id="RHEA:42916"/>
        <dbReference type="Rhea" id="RHEA-COMP:10000"/>
        <dbReference type="Rhea" id="RHEA-COMP:10001"/>
        <dbReference type="Rhea" id="RHEA-COMP:10152"/>
        <dbReference type="Rhea" id="RHEA-COMP:10282"/>
        <dbReference type="ChEBI" id="CHEBI:17319"/>
        <dbReference type="ChEBI" id="CHEBI:33737"/>
        <dbReference type="ChEBI" id="CHEBI:33738"/>
        <dbReference type="ChEBI" id="CHEBI:57844"/>
        <dbReference type="ChEBI" id="CHEBI:57856"/>
        <dbReference type="ChEBI" id="CHEBI:59789"/>
        <dbReference type="ChEBI" id="CHEBI:74411"/>
        <dbReference type="ChEBI" id="CHEBI:74497"/>
        <dbReference type="EC" id="2.1.1.192"/>
    </reaction>
</comment>
<dbReference type="InterPro" id="IPR027492">
    <property type="entry name" value="RNA_MTrfase_RlmN"/>
</dbReference>
<keyword evidence="7 14" id="KW-0808">Transferase</keyword>
<comment type="similarity">
    <text evidence="2 14">Belongs to the radical SAM superfamily. RlmN family.</text>
</comment>
<dbReference type="Pfam" id="PF04055">
    <property type="entry name" value="Radical_SAM"/>
    <property type="match status" value="1"/>
</dbReference>
<keyword evidence="13 14" id="KW-1015">Disulfide bond</keyword>
<feature type="active site" description="S-methylcysteine intermediate" evidence="14">
    <location>
        <position position="343"/>
    </location>
</feature>
<evidence type="ECO:0000256" key="11">
    <source>
        <dbReference type="ARBA" id="ARBA00023004"/>
    </source>
</evidence>
<keyword evidence="10 14" id="KW-0479">Metal-binding</keyword>
<feature type="binding site" evidence="14">
    <location>
        <begin position="223"/>
        <end position="225"/>
    </location>
    <ligand>
        <name>S-adenosyl-L-methionine</name>
        <dbReference type="ChEBI" id="CHEBI:59789"/>
    </ligand>
</feature>
<comment type="caution">
    <text evidence="14">Lacks conserved residue(s) required for the propagation of feature annotation.</text>
</comment>
<comment type="catalytic activity">
    <reaction evidence="14">
        <text>adenosine(37) in tRNA + 2 reduced [2Fe-2S]-[ferredoxin] + 2 S-adenosyl-L-methionine = 2-methyladenosine(37) in tRNA + 5'-deoxyadenosine + L-methionine + 2 oxidized [2Fe-2S]-[ferredoxin] + S-adenosyl-L-homocysteine</text>
        <dbReference type="Rhea" id="RHEA:43332"/>
        <dbReference type="Rhea" id="RHEA-COMP:10000"/>
        <dbReference type="Rhea" id="RHEA-COMP:10001"/>
        <dbReference type="Rhea" id="RHEA-COMP:10162"/>
        <dbReference type="Rhea" id="RHEA-COMP:10485"/>
        <dbReference type="ChEBI" id="CHEBI:17319"/>
        <dbReference type="ChEBI" id="CHEBI:33737"/>
        <dbReference type="ChEBI" id="CHEBI:33738"/>
        <dbReference type="ChEBI" id="CHEBI:57844"/>
        <dbReference type="ChEBI" id="CHEBI:57856"/>
        <dbReference type="ChEBI" id="CHEBI:59789"/>
        <dbReference type="ChEBI" id="CHEBI:74411"/>
        <dbReference type="ChEBI" id="CHEBI:74497"/>
        <dbReference type="EC" id="2.1.1.192"/>
    </reaction>
</comment>
<dbReference type="InterPro" id="IPR013785">
    <property type="entry name" value="Aldolase_TIM"/>
</dbReference>
<feature type="active site" description="Proton acceptor" evidence="14">
    <location>
        <position position="102"/>
    </location>
</feature>
<evidence type="ECO:0000256" key="8">
    <source>
        <dbReference type="ARBA" id="ARBA00022691"/>
    </source>
</evidence>
<keyword evidence="9 14" id="KW-0819">tRNA processing</keyword>
<evidence type="ECO:0000256" key="6">
    <source>
        <dbReference type="ARBA" id="ARBA00022603"/>
    </source>
</evidence>
<keyword evidence="11 14" id="KW-0408">Iron</keyword>
<dbReference type="NCBIfam" id="TIGR00048">
    <property type="entry name" value="rRNA_mod_RlmN"/>
    <property type="match status" value="1"/>
</dbReference>
<evidence type="ECO:0000256" key="9">
    <source>
        <dbReference type="ARBA" id="ARBA00022694"/>
    </source>
</evidence>
<evidence type="ECO:0000313" key="17">
    <source>
        <dbReference type="Proteomes" id="UP001138768"/>
    </source>
</evidence>
<dbReference type="InterPro" id="IPR040072">
    <property type="entry name" value="Methyltransferase_A"/>
</dbReference>
<keyword evidence="17" id="KW-1185">Reference proteome</keyword>
<evidence type="ECO:0000256" key="5">
    <source>
        <dbReference type="ARBA" id="ARBA00022552"/>
    </source>
</evidence>
<keyword evidence="5 14" id="KW-0698">rRNA processing</keyword>
<dbReference type="PROSITE" id="PS51918">
    <property type="entry name" value="RADICAL_SAM"/>
    <property type="match status" value="1"/>
</dbReference>
<dbReference type="AlphaFoldDB" id="A0A9X0WB41"/>
<protein>
    <recommendedName>
        <fullName evidence="14">Dual-specificity RNA methyltransferase RlmN</fullName>
        <ecNumber evidence="14">2.1.1.192</ecNumber>
    </recommendedName>
    <alternativeName>
        <fullName evidence="14">23S rRNA (adenine(2503)-C(2))-methyltransferase</fullName>
    </alternativeName>
    <alternativeName>
        <fullName evidence="14">23S rRNA m2A2503 methyltransferase</fullName>
    </alternativeName>
    <alternativeName>
        <fullName evidence="14">Ribosomal RNA large subunit methyltransferase N</fullName>
    </alternativeName>
    <alternativeName>
        <fullName evidence="14">tRNA (adenine(37)-C(2))-methyltransferase</fullName>
    </alternativeName>
    <alternativeName>
        <fullName evidence="14">tRNA m2A37 methyltransferase</fullName>
    </alternativeName>
</protein>
<dbReference type="PANTHER" id="PTHR30544:SF5">
    <property type="entry name" value="RADICAL SAM CORE DOMAIN-CONTAINING PROTEIN"/>
    <property type="match status" value="1"/>
</dbReference>
<evidence type="ECO:0000256" key="14">
    <source>
        <dbReference type="HAMAP-Rule" id="MF_01849"/>
    </source>
</evidence>
<evidence type="ECO:0000256" key="4">
    <source>
        <dbReference type="ARBA" id="ARBA00022490"/>
    </source>
</evidence>
<dbReference type="GO" id="GO:0046872">
    <property type="term" value="F:metal ion binding"/>
    <property type="evidence" value="ECO:0007669"/>
    <property type="project" value="UniProtKB-KW"/>
</dbReference>
<feature type="binding site" evidence="14">
    <location>
        <position position="300"/>
    </location>
    <ligand>
        <name>S-adenosyl-L-methionine</name>
        <dbReference type="ChEBI" id="CHEBI:59789"/>
    </ligand>
</feature>
<keyword evidence="3 14" id="KW-0004">4Fe-4S</keyword>
<comment type="cofactor">
    <cofactor evidence="14">
        <name>[4Fe-4S] cluster</name>
        <dbReference type="ChEBI" id="CHEBI:49883"/>
    </cofactor>
    <text evidence="14">Binds 1 [4Fe-4S] cluster. The cluster is coordinated with 3 cysteines and an exchangeable S-adenosyl-L-methionine.</text>
</comment>
<comment type="function">
    <text evidence="14">Specifically methylates position 2 of adenine 2503 in 23S rRNA and position 2 of adenine 37 in tRNAs. m2A2503 modification seems to play a crucial role in the proofreading step occurring at the peptidyl transferase center and thus would serve to optimize ribosomal fidelity.</text>
</comment>
<comment type="caution">
    <text evidence="16">The sequence shown here is derived from an EMBL/GenBank/DDBJ whole genome shotgun (WGS) entry which is preliminary data.</text>
</comment>
<dbReference type="Proteomes" id="UP001138768">
    <property type="component" value="Unassembled WGS sequence"/>
</dbReference>
<sequence length="368" mass="40995">MMQTEPRTSPDLRIPLLDLDRPGFEALAAGWGFKPFHGRNLFRWLHKHGVSELDAMSDLSKALRERLAAETRIDLPRVAVEKPSADGTIKWLLDLHDGQRVETVYIPEESRSTLCVSSQVGCALDCRFCATARQGFSRNLSTGEIIGQVWHATRALGKPPTNIVMMGMGEPLANFDAVVKAMAIMQDDFAYMLAKSRVTLSTSGIVPNIYRLAEVSEVSLAVSLHAPDNELRDQIVPINRKYPLEQLIPACKAYLRGEPRRRITWEYVMLKDVNDSDRQAKALIRLLEGTPSKVNLIPFNPFPNSGFETSDPERIEAFRQRLKRSGLVATTRKTRGEEIAAACGQLVGQVQNRRLPRAGAQIPVSIGL</sequence>
<dbReference type="Pfam" id="PF21016">
    <property type="entry name" value="RlmN_N"/>
    <property type="match status" value="1"/>
</dbReference>
<evidence type="ECO:0000313" key="16">
    <source>
        <dbReference type="EMBL" id="MBK1620211.1"/>
    </source>
</evidence>
<keyword evidence="12 14" id="KW-0411">Iron-sulfur</keyword>
<name>A0A9X0WB41_9GAMM</name>
<dbReference type="Gene3D" id="1.10.150.530">
    <property type="match status" value="1"/>
</dbReference>
<dbReference type="Gene3D" id="3.20.20.70">
    <property type="entry name" value="Aldolase class I"/>
    <property type="match status" value="1"/>
</dbReference>
<dbReference type="SUPFAM" id="SSF102114">
    <property type="entry name" value="Radical SAM enzymes"/>
    <property type="match status" value="1"/>
</dbReference>
<evidence type="ECO:0000259" key="15">
    <source>
        <dbReference type="PROSITE" id="PS51918"/>
    </source>
</evidence>
<dbReference type="GO" id="GO:0030488">
    <property type="term" value="P:tRNA methylation"/>
    <property type="evidence" value="ECO:0007669"/>
    <property type="project" value="UniProtKB-UniRule"/>
</dbReference>
<accession>A0A9X0WB41</accession>
<dbReference type="SFLD" id="SFLDG01062">
    <property type="entry name" value="methyltransferase_(Class_A)"/>
    <property type="match status" value="1"/>
</dbReference>
<reference evidence="16 17" key="1">
    <citation type="journal article" date="2020" name="Microorganisms">
        <title>Osmotic Adaptation and Compatible Solute Biosynthesis of Phototrophic Bacteria as Revealed from Genome Analyses.</title>
        <authorList>
            <person name="Imhoff J.F."/>
            <person name="Rahn T."/>
            <person name="Kunzel S."/>
            <person name="Keller A."/>
            <person name="Neulinger S.C."/>
        </authorList>
    </citation>
    <scope>NUCLEOTIDE SEQUENCE [LARGE SCALE GENOMIC DNA]</scope>
    <source>
        <strain evidence="16 17">DSM 25653</strain>
    </source>
</reference>
<evidence type="ECO:0000256" key="1">
    <source>
        <dbReference type="ARBA" id="ARBA00004496"/>
    </source>
</evidence>
<keyword evidence="8 14" id="KW-0949">S-adenosyl-L-methionine</keyword>
<dbReference type="SFLD" id="SFLDS00029">
    <property type="entry name" value="Radical_SAM"/>
    <property type="match status" value="1"/>
</dbReference>
<dbReference type="InterPro" id="IPR048641">
    <property type="entry name" value="RlmN_N"/>
</dbReference>
<evidence type="ECO:0000256" key="2">
    <source>
        <dbReference type="ARBA" id="ARBA00007544"/>
    </source>
</evidence>
<dbReference type="EC" id="2.1.1.192" evidence="14"/>
<dbReference type="GO" id="GO:0070040">
    <property type="term" value="F:rRNA (adenine(2503)-C2-)-methyltransferase activity"/>
    <property type="evidence" value="ECO:0007669"/>
    <property type="project" value="UniProtKB-UniRule"/>
</dbReference>
<dbReference type="GO" id="GO:0002935">
    <property type="term" value="F:tRNA (adenine(37)-C2)-methyltransferase activity"/>
    <property type="evidence" value="ECO:0007669"/>
    <property type="project" value="UniProtKB-UniRule"/>
</dbReference>
<proteinExistence type="inferred from homology"/>
<feature type="domain" description="Radical SAM core" evidence="15">
    <location>
        <begin position="108"/>
        <end position="338"/>
    </location>
</feature>
<dbReference type="HAMAP" id="MF_01849">
    <property type="entry name" value="RNA_methyltr_RlmN"/>
    <property type="match status" value="1"/>
</dbReference>
<feature type="binding site" evidence="14">
    <location>
        <position position="122"/>
    </location>
    <ligand>
        <name>[4Fe-4S] cluster</name>
        <dbReference type="ChEBI" id="CHEBI:49883"/>
        <note>4Fe-4S-S-AdoMet</note>
    </ligand>
</feature>
<dbReference type="FunFam" id="3.20.20.70:FF:000008">
    <property type="entry name" value="Dual-specificity RNA methyltransferase RlmN"/>
    <property type="match status" value="1"/>
</dbReference>
<dbReference type="GO" id="GO:0070475">
    <property type="term" value="P:rRNA base methylation"/>
    <property type="evidence" value="ECO:0007669"/>
    <property type="project" value="UniProtKB-UniRule"/>
</dbReference>
<comment type="miscellaneous">
    <text evidence="14">Reaction proceeds by a ping-pong mechanism involving intermediate methylation of a conserved cysteine residue.</text>
</comment>
<evidence type="ECO:0000256" key="7">
    <source>
        <dbReference type="ARBA" id="ARBA00022679"/>
    </source>
</evidence>
<dbReference type="InterPro" id="IPR058240">
    <property type="entry name" value="rSAM_sf"/>
</dbReference>
<keyword evidence="4 14" id="KW-0963">Cytoplasm</keyword>
<feature type="binding site" evidence="14">
    <location>
        <begin position="169"/>
        <end position="170"/>
    </location>
    <ligand>
        <name>S-adenosyl-L-methionine</name>
        <dbReference type="ChEBI" id="CHEBI:59789"/>
    </ligand>
</feature>
<evidence type="ECO:0000256" key="13">
    <source>
        <dbReference type="ARBA" id="ARBA00023157"/>
    </source>
</evidence>
<dbReference type="EMBL" id="NRRY01000034">
    <property type="protein sequence ID" value="MBK1620211.1"/>
    <property type="molecule type" value="Genomic_DNA"/>
</dbReference>
<evidence type="ECO:0000256" key="10">
    <source>
        <dbReference type="ARBA" id="ARBA00022723"/>
    </source>
</evidence>
<dbReference type="GO" id="GO:0019843">
    <property type="term" value="F:rRNA binding"/>
    <property type="evidence" value="ECO:0007669"/>
    <property type="project" value="UniProtKB-UniRule"/>
</dbReference>
<dbReference type="InterPro" id="IPR004383">
    <property type="entry name" value="rRNA_lsu_MTrfase_RlmN/Cfr"/>
</dbReference>
<dbReference type="PIRSF" id="PIRSF006004">
    <property type="entry name" value="CHP00048"/>
    <property type="match status" value="1"/>
</dbReference>
<dbReference type="GO" id="GO:0005737">
    <property type="term" value="C:cytoplasm"/>
    <property type="evidence" value="ECO:0007669"/>
    <property type="project" value="UniProtKB-SubCell"/>
</dbReference>
<dbReference type="GO" id="GO:0051539">
    <property type="term" value="F:4 iron, 4 sulfur cluster binding"/>
    <property type="evidence" value="ECO:0007669"/>
    <property type="project" value="UniProtKB-UniRule"/>
</dbReference>
<dbReference type="GO" id="GO:0000049">
    <property type="term" value="F:tRNA binding"/>
    <property type="evidence" value="ECO:0007669"/>
    <property type="project" value="UniProtKB-UniRule"/>
</dbReference>
<keyword evidence="6 14" id="KW-0489">Methyltransferase</keyword>